<gene>
    <name evidence="3" type="ORF">C1SCF055_LOCUS25136</name>
</gene>
<feature type="compositionally biased region" description="Polar residues" evidence="2">
    <location>
        <begin position="644"/>
        <end position="654"/>
    </location>
</feature>
<dbReference type="Proteomes" id="UP001152797">
    <property type="component" value="Unassembled WGS sequence"/>
</dbReference>
<feature type="region of interest" description="Disordered" evidence="2">
    <location>
        <begin position="485"/>
        <end position="849"/>
    </location>
</feature>
<dbReference type="EMBL" id="CAMXCT010002557">
    <property type="protein sequence ID" value="CAI3998870.1"/>
    <property type="molecule type" value="Genomic_DNA"/>
</dbReference>
<evidence type="ECO:0000313" key="5">
    <source>
        <dbReference type="EMBL" id="CAL4786182.1"/>
    </source>
</evidence>
<sequence>MDGTMSTLESQISTAGLEHNASLRQKLEELASAMDRLDARQALRQQRGTAQEMGIYESCVSALPDFSQAEEVHCPACAPLPPRFRNDGGGSPVPPWIRAEVDWRRQHTEVLNQRIEVLEREKSLWEQKLRKLRSNSPGTSSRNKIFQLFPKEPAVPAADTADTLPGKVTVHTAHAWGVGATALKGSARDVYEKMLNPQPLQFIAPPKRERERLQEEKAIEAQRKQQEERAEEDKMQQELGQHLANRQELRSALQRELQAMRCLEAERQRGREALRATLQDELQQQLRQEKRAWQVEQERQELQRRAQDQRRAEVHREMQHLELERLLDKLALQRSLRSLPAAFDEEKLLELWKLRLAKDPMEDMKEIPEVTEDLPAELLGMEEWLLFYGDLLNGTSRDKVADIDALEQAFMVISRTQNCFDMAMVNEAKESLSTPGVVKMMLSYWLQHCDARWRSSSQEGNLIQPPEGDEASIHSSSPLEDAIVQPPAGRHVEEDGPENAWPSRASVPEDHQQTASLTQTLDPENAQRSQSLADEAGAQLQHTRTSLTSRLQIQRHDDDAWGEAASQTGQENHKEEAAVTKERQGSHSGSKVTNDQNLAWQRTRTSLASRAPVQRHDDDAWESSSHNSRGSKGPEAHKKGPCLMQSSHTKSRQLSDPAAADAKAPADHQRTSASAGPVQKDDDGWGSDWGSARPSQASVPEDHKKQASSLTQSLYARYAERSDPAADDAKAPAHHQRTSASAGPVQKDDDGWGSDHWGSARPSQASVPEDHKKQAASLTQSLYARYAERSDPAADDAKAPAGHQRTSATVVQQAEHDVRKVSSVHSGQDLSAPKPSDADQVAETVEEEEEVFTKEQWVNWFKTAELEEEEILLLQKALQSLQDQQQLSPEEIAEALGSYQDVPEEDQDQLKEWAQWALEINDSD</sequence>
<feature type="region of interest" description="Disordered" evidence="2">
    <location>
        <begin position="457"/>
        <end position="476"/>
    </location>
</feature>
<feature type="region of interest" description="Disordered" evidence="2">
    <location>
        <begin position="217"/>
        <end position="236"/>
    </location>
</feature>
<feature type="coiled-coil region" evidence="1">
    <location>
        <begin position="108"/>
        <end position="135"/>
    </location>
</feature>
<evidence type="ECO:0000313" key="3">
    <source>
        <dbReference type="EMBL" id="CAI3998870.1"/>
    </source>
</evidence>
<keyword evidence="6" id="KW-1185">Reference proteome</keyword>
<accession>A0A9P1G5S4</accession>
<comment type="caution">
    <text evidence="3">The sequence shown here is derived from an EMBL/GenBank/DDBJ whole genome shotgun (WGS) entry which is preliminary data.</text>
</comment>
<dbReference type="EMBL" id="CAMXCT030002557">
    <property type="protein sequence ID" value="CAL4786182.1"/>
    <property type="molecule type" value="Genomic_DNA"/>
</dbReference>
<organism evidence="3">
    <name type="scientific">Cladocopium goreaui</name>
    <dbReference type="NCBI Taxonomy" id="2562237"/>
    <lineage>
        <taxon>Eukaryota</taxon>
        <taxon>Sar</taxon>
        <taxon>Alveolata</taxon>
        <taxon>Dinophyceae</taxon>
        <taxon>Suessiales</taxon>
        <taxon>Symbiodiniaceae</taxon>
        <taxon>Cladocopium</taxon>
    </lineage>
</organism>
<feature type="compositionally biased region" description="Polar residues" evidence="2">
    <location>
        <begin position="540"/>
        <end position="552"/>
    </location>
</feature>
<reference evidence="3" key="1">
    <citation type="submission" date="2022-10" db="EMBL/GenBank/DDBJ databases">
        <authorList>
            <person name="Chen Y."/>
            <person name="Dougan E. K."/>
            <person name="Chan C."/>
            <person name="Rhodes N."/>
            <person name="Thang M."/>
        </authorList>
    </citation>
    <scope>NUCLEOTIDE SEQUENCE</scope>
</reference>
<evidence type="ECO:0000256" key="2">
    <source>
        <dbReference type="SAM" id="MobiDB-lite"/>
    </source>
</evidence>
<feature type="compositionally biased region" description="Basic and acidic residues" evidence="2">
    <location>
        <begin position="718"/>
        <end position="731"/>
    </location>
</feature>
<dbReference type="AlphaFoldDB" id="A0A9P1G5S4"/>
<dbReference type="OrthoDB" id="424225at2759"/>
<feature type="compositionally biased region" description="Basic and acidic residues" evidence="2">
    <location>
        <begin position="571"/>
        <end position="585"/>
    </location>
</feature>
<feature type="compositionally biased region" description="Polar residues" evidence="2">
    <location>
        <begin position="586"/>
        <end position="608"/>
    </location>
</feature>
<evidence type="ECO:0000313" key="4">
    <source>
        <dbReference type="EMBL" id="CAL1152245.1"/>
    </source>
</evidence>
<protein>
    <submittedName>
        <fullName evidence="5">Marginal zone B-and B1-cell-specific protein</fullName>
    </submittedName>
</protein>
<dbReference type="EMBL" id="CAMXCT020002557">
    <property type="protein sequence ID" value="CAL1152245.1"/>
    <property type="molecule type" value="Genomic_DNA"/>
</dbReference>
<feature type="compositionally biased region" description="Polar residues" evidence="2">
    <location>
        <begin position="513"/>
        <end position="532"/>
    </location>
</feature>
<name>A0A9P1G5S4_9DINO</name>
<keyword evidence="1" id="KW-0175">Coiled coil</keyword>
<evidence type="ECO:0000256" key="1">
    <source>
        <dbReference type="SAM" id="Coils"/>
    </source>
</evidence>
<reference evidence="4" key="2">
    <citation type="submission" date="2024-04" db="EMBL/GenBank/DDBJ databases">
        <authorList>
            <person name="Chen Y."/>
            <person name="Shah S."/>
            <person name="Dougan E. K."/>
            <person name="Thang M."/>
            <person name="Chan C."/>
        </authorList>
    </citation>
    <scope>NUCLEOTIDE SEQUENCE [LARGE SCALE GENOMIC DNA]</scope>
</reference>
<evidence type="ECO:0000313" key="6">
    <source>
        <dbReference type="Proteomes" id="UP001152797"/>
    </source>
</evidence>
<feature type="compositionally biased region" description="Basic and acidic residues" evidence="2">
    <location>
        <begin position="786"/>
        <end position="798"/>
    </location>
</feature>
<proteinExistence type="predicted"/>